<evidence type="ECO:0000256" key="6">
    <source>
        <dbReference type="ARBA" id="ARBA00023136"/>
    </source>
</evidence>
<keyword evidence="2" id="KW-0813">Transport</keyword>
<dbReference type="NCBIfam" id="TIGR00797">
    <property type="entry name" value="matE"/>
    <property type="match status" value="1"/>
</dbReference>
<protein>
    <submittedName>
        <fullName evidence="8">MATE family efflux transporter</fullName>
    </submittedName>
</protein>
<evidence type="ECO:0000256" key="5">
    <source>
        <dbReference type="ARBA" id="ARBA00022989"/>
    </source>
</evidence>
<feature type="transmembrane region" description="Helical" evidence="7">
    <location>
        <begin position="332"/>
        <end position="354"/>
    </location>
</feature>
<dbReference type="InterPro" id="IPR051327">
    <property type="entry name" value="MATE_MepA_subfamily"/>
</dbReference>
<gene>
    <name evidence="8" type="ORF">ACFFSA_35135</name>
</gene>
<keyword evidence="4 7" id="KW-0812">Transmembrane</keyword>
<feature type="transmembrane region" description="Helical" evidence="7">
    <location>
        <begin position="397"/>
        <end position="417"/>
    </location>
</feature>
<dbReference type="RefSeq" id="WP_344998345.1">
    <property type="nucleotide sequence ID" value="NZ_BAAAXV010000009.1"/>
</dbReference>
<feature type="transmembrane region" description="Helical" evidence="7">
    <location>
        <begin position="271"/>
        <end position="289"/>
    </location>
</feature>
<evidence type="ECO:0000256" key="2">
    <source>
        <dbReference type="ARBA" id="ARBA00022448"/>
    </source>
</evidence>
<feature type="transmembrane region" description="Helical" evidence="7">
    <location>
        <begin position="100"/>
        <end position="125"/>
    </location>
</feature>
<evidence type="ECO:0000313" key="9">
    <source>
        <dbReference type="Proteomes" id="UP001589532"/>
    </source>
</evidence>
<evidence type="ECO:0000256" key="3">
    <source>
        <dbReference type="ARBA" id="ARBA00022475"/>
    </source>
</evidence>
<name>A0ABV5S9J5_9ACTN</name>
<keyword evidence="3" id="KW-1003">Cell membrane</keyword>
<keyword evidence="6 7" id="KW-0472">Membrane</keyword>
<comment type="caution">
    <text evidence="8">The sequence shown here is derived from an EMBL/GenBank/DDBJ whole genome shotgun (WGS) entry which is preliminary data.</text>
</comment>
<evidence type="ECO:0000313" key="8">
    <source>
        <dbReference type="EMBL" id="MFB9628348.1"/>
    </source>
</evidence>
<feature type="transmembrane region" description="Helical" evidence="7">
    <location>
        <begin position="65"/>
        <end position="88"/>
    </location>
</feature>
<keyword evidence="9" id="KW-1185">Reference proteome</keyword>
<evidence type="ECO:0000256" key="4">
    <source>
        <dbReference type="ARBA" id="ARBA00022692"/>
    </source>
</evidence>
<evidence type="ECO:0000256" key="7">
    <source>
        <dbReference type="SAM" id="Phobius"/>
    </source>
</evidence>
<dbReference type="InterPro" id="IPR002528">
    <property type="entry name" value="MATE_fam"/>
</dbReference>
<reference evidence="8 9" key="1">
    <citation type="submission" date="2024-09" db="EMBL/GenBank/DDBJ databases">
        <authorList>
            <person name="Sun Q."/>
            <person name="Mori K."/>
        </authorList>
    </citation>
    <scope>NUCLEOTIDE SEQUENCE [LARGE SCALE GENOMIC DNA]</scope>
    <source>
        <strain evidence="8 9">JCM 3143</strain>
    </source>
</reference>
<feature type="transmembrane region" description="Helical" evidence="7">
    <location>
        <begin position="201"/>
        <end position="222"/>
    </location>
</feature>
<feature type="transmembrane region" description="Helical" evidence="7">
    <location>
        <begin position="145"/>
        <end position="163"/>
    </location>
</feature>
<dbReference type="PANTHER" id="PTHR43823">
    <property type="entry name" value="SPORULATION PROTEIN YKVU"/>
    <property type="match status" value="1"/>
</dbReference>
<proteinExistence type="predicted"/>
<feature type="transmembrane region" description="Helical" evidence="7">
    <location>
        <begin position="243"/>
        <end position="265"/>
    </location>
</feature>
<feature type="transmembrane region" description="Helical" evidence="7">
    <location>
        <begin position="423"/>
        <end position="443"/>
    </location>
</feature>
<evidence type="ECO:0000256" key="1">
    <source>
        <dbReference type="ARBA" id="ARBA00004651"/>
    </source>
</evidence>
<dbReference type="PANTHER" id="PTHR43823:SF3">
    <property type="entry name" value="MULTIDRUG EXPORT PROTEIN MEPA"/>
    <property type="match status" value="1"/>
</dbReference>
<dbReference type="Proteomes" id="UP001589532">
    <property type="component" value="Unassembled WGS sequence"/>
</dbReference>
<keyword evidence="5 7" id="KW-1133">Transmembrane helix</keyword>
<feature type="transmembrane region" description="Helical" evidence="7">
    <location>
        <begin position="25"/>
        <end position="45"/>
    </location>
</feature>
<sequence>MSEAPAARVRVDATTALGTRPVGRLLWNASVQTTASVGVYGVYALTNAWFVAHGAGPAALAAVNLVAPVLLVLGAVSTTVGAGGASLVSRSLGAGDPAAAARAAGNAFTLFWTAAITVTVTGLLMLDPLLTVLGAEGATRAPARAYAAILLAGAVVATGFSSLVRAEGRLRFSTLLWLVGVLVQIILDPILIFGLHMGVRGAAFGTVAGQALSTGMSMWFFFVQRRRPYRIRVADLRPHAPTLRALVATGAPSLLAGLGATALVLLVNTTLAASGQTVALAAYAVCARLQTFASMPHLGISQGLQPVVGFNAGRGRTDRVLRARDLALRASVLYGAMAAIVLIVFAVPLVGFFLRDPAAAATAQQALRVIAAGLAFAGVTPLVSAYFQALGRPKPSFLLSGGTLVAVKVPLVAALGALGPSGLWYALAAGELLSAGVALVLLGRLGRHDMPQQ</sequence>
<feature type="transmembrane region" description="Helical" evidence="7">
    <location>
        <begin position="175"/>
        <end position="195"/>
    </location>
</feature>
<accession>A0ABV5S9J5</accession>
<dbReference type="InterPro" id="IPR048279">
    <property type="entry name" value="MdtK-like"/>
</dbReference>
<organism evidence="8 9">
    <name type="scientific">Nonomuraea helvata</name>
    <dbReference type="NCBI Taxonomy" id="37484"/>
    <lineage>
        <taxon>Bacteria</taxon>
        <taxon>Bacillati</taxon>
        <taxon>Actinomycetota</taxon>
        <taxon>Actinomycetes</taxon>
        <taxon>Streptosporangiales</taxon>
        <taxon>Streptosporangiaceae</taxon>
        <taxon>Nonomuraea</taxon>
    </lineage>
</organism>
<dbReference type="PIRSF" id="PIRSF006603">
    <property type="entry name" value="DinF"/>
    <property type="match status" value="1"/>
</dbReference>
<dbReference type="EMBL" id="JBHMBW010000040">
    <property type="protein sequence ID" value="MFB9628348.1"/>
    <property type="molecule type" value="Genomic_DNA"/>
</dbReference>
<comment type="subcellular location">
    <subcellularLocation>
        <location evidence="1">Cell membrane</location>
        <topology evidence="1">Multi-pass membrane protein</topology>
    </subcellularLocation>
</comment>
<dbReference type="Pfam" id="PF01554">
    <property type="entry name" value="MatE"/>
    <property type="match status" value="2"/>
</dbReference>
<feature type="transmembrane region" description="Helical" evidence="7">
    <location>
        <begin position="366"/>
        <end position="385"/>
    </location>
</feature>